<evidence type="ECO:0008006" key="2">
    <source>
        <dbReference type="Google" id="ProtNLM"/>
    </source>
</evidence>
<gene>
    <name evidence="1" type="ORF">NOCA2740029</name>
</gene>
<dbReference type="InterPro" id="IPR006311">
    <property type="entry name" value="TAT_signal"/>
</dbReference>
<dbReference type="PROSITE" id="PS51318">
    <property type="entry name" value="TAT"/>
    <property type="match status" value="1"/>
</dbReference>
<organism evidence="1">
    <name type="scientific">metagenome</name>
    <dbReference type="NCBI Taxonomy" id="256318"/>
    <lineage>
        <taxon>unclassified sequences</taxon>
        <taxon>metagenomes</taxon>
    </lineage>
</organism>
<name>A0A2P2CEJ1_9ZZZZ</name>
<dbReference type="PANTHER" id="PTHR43737:SF1">
    <property type="entry name" value="DUF1501 DOMAIN-CONTAINING PROTEIN"/>
    <property type="match status" value="1"/>
</dbReference>
<evidence type="ECO:0000313" key="1">
    <source>
        <dbReference type="EMBL" id="CUR60373.1"/>
    </source>
</evidence>
<reference evidence="1" key="1">
    <citation type="submission" date="2015-08" db="EMBL/GenBank/DDBJ databases">
        <authorList>
            <person name="Babu N.S."/>
            <person name="Beckwith C.J."/>
            <person name="Beseler K.G."/>
            <person name="Brison A."/>
            <person name="Carone J.V."/>
            <person name="Caskin T.P."/>
            <person name="Diamond M."/>
            <person name="Durham M.E."/>
            <person name="Foxe J.M."/>
            <person name="Go M."/>
            <person name="Henderson B.A."/>
            <person name="Jones I.B."/>
            <person name="McGettigan J.A."/>
            <person name="Micheletti S.J."/>
            <person name="Nasrallah M.E."/>
            <person name="Ortiz D."/>
            <person name="Piller C.R."/>
            <person name="Privatt S.R."/>
            <person name="Schneider S.L."/>
            <person name="Sharp S."/>
            <person name="Smith T.C."/>
            <person name="Stanton J.D."/>
            <person name="Ullery H.E."/>
            <person name="Wilson R.J."/>
            <person name="Serrano M.G."/>
            <person name="Buck G."/>
            <person name="Lee V."/>
            <person name="Wang Y."/>
            <person name="Carvalho R."/>
            <person name="Voegtly L."/>
            <person name="Shi R."/>
            <person name="Duckworth R."/>
            <person name="Johnson A."/>
            <person name="Loviza R."/>
            <person name="Walstead R."/>
            <person name="Shah Z."/>
            <person name="Kiflezghi M."/>
            <person name="Wade K."/>
            <person name="Ball S.L."/>
            <person name="Bradley K.W."/>
            <person name="Asai D.J."/>
            <person name="Bowman C.A."/>
            <person name="Russell D.A."/>
            <person name="Pope W.H."/>
            <person name="Jacobs-Sera D."/>
            <person name="Hendrix R.W."/>
            <person name="Hatfull G.F."/>
        </authorList>
    </citation>
    <scope>NUCLEOTIDE SEQUENCE</scope>
</reference>
<dbReference type="InterPro" id="IPR010869">
    <property type="entry name" value="DUF1501"/>
</dbReference>
<dbReference type="PANTHER" id="PTHR43737">
    <property type="entry name" value="BLL7424 PROTEIN"/>
    <property type="match status" value="1"/>
</dbReference>
<dbReference type="AlphaFoldDB" id="A0A2P2CEJ1"/>
<dbReference type="InterPro" id="IPR019546">
    <property type="entry name" value="TAT_signal_bac_arc"/>
</dbReference>
<proteinExistence type="predicted"/>
<dbReference type="Pfam" id="PF07394">
    <property type="entry name" value="DUF1501"/>
    <property type="match status" value="1"/>
</dbReference>
<protein>
    <recommendedName>
        <fullName evidence="2">DUF1501 domain-containing protein</fullName>
    </recommendedName>
</protein>
<dbReference type="NCBIfam" id="TIGR01409">
    <property type="entry name" value="TAT_signal_seq"/>
    <property type="match status" value="1"/>
</dbReference>
<accession>A0A2P2CEJ1</accession>
<dbReference type="EMBL" id="CZKA01000072">
    <property type="protein sequence ID" value="CUR60373.1"/>
    <property type="molecule type" value="Genomic_DNA"/>
</dbReference>
<sequence length="433" mass="44978">MTTPPPPTSCGCPDFATSRRRFLAAAAAGGVGMAGASLFGEAFRQVTYGGTPGDGGNVLVVMSLRGGADGLSMVVPRGADHDTLAGYRQGIVVPEASLLGSTTDNRFGLHPAFAPLMGMWDAGSFGAVHAVGLPQPNRSHFDAMEVIEDADPGSSARTGWINRMVGTGATTQTSVNLGSPLLPTSQVGPAPALGASRLADLEVAGLGPKESRKKASLRTMWAKDTTGLGKSMRSTLDVVDLFGDLAEGAGLDPADAANPVHTSAYPPGQLQAVLANTAALIRADLGTEIVTVDYGNWDMHSGLGGTDPSTGWMHDQLDHFARSMVAFFADLGASASRVTVVTISEFGRRVEQNGDNGVDHGYGNAMLLLGAGVNGGDVRGAWPTLDNLTDGDLSMRQDYRSVLWPVLKHRFGATDKARVFPGFTEADVPGLMV</sequence>